<protein>
    <submittedName>
        <fullName evidence="1">Uncharacterized protein</fullName>
    </submittedName>
</protein>
<accession>A0A645G4M5</accession>
<sequence>MDVTTLEQIPRRNAQYEQGGHDVARRHRVHKLGLRHGIGEHGKEVIHFHAHGLGVESRPHGVLHPAIGDQNP</sequence>
<dbReference type="AlphaFoldDB" id="A0A645G4M5"/>
<evidence type="ECO:0000313" key="1">
    <source>
        <dbReference type="EMBL" id="MPN21857.1"/>
    </source>
</evidence>
<name>A0A645G4M5_9ZZZZ</name>
<reference evidence="1" key="1">
    <citation type="submission" date="2019-08" db="EMBL/GenBank/DDBJ databases">
        <authorList>
            <person name="Kucharzyk K."/>
            <person name="Murdoch R.W."/>
            <person name="Higgins S."/>
            <person name="Loffler F."/>
        </authorList>
    </citation>
    <scope>NUCLEOTIDE SEQUENCE</scope>
</reference>
<proteinExistence type="predicted"/>
<gene>
    <name evidence="1" type="ORF">SDC9_169239</name>
</gene>
<comment type="caution">
    <text evidence="1">The sequence shown here is derived from an EMBL/GenBank/DDBJ whole genome shotgun (WGS) entry which is preliminary data.</text>
</comment>
<dbReference type="EMBL" id="VSSQ01069935">
    <property type="protein sequence ID" value="MPN21857.1"/>
    <property type="molecule type" value="Genomic_DNA"/>
</dbReference>
<organism evidence="1">
    <name type="scientific">bioreactor metagenome</name>
    <dbReference type="NCBI Taxonomy" id="1076179"/>
    <lineage>
        <taxon>unclassified sequences</taxon>
        <taxon>metagenomes</taxon>
        <taxon>ecological metagenomes</taxon>
    </lineage>
</organism>